<comment type="similarity">
    <text evidence="1">Belongs to the bacterial sugar transferase family.</text>
</comment>
<gene>
    <name evidence="4" type="ORF">UR35_C0001G0116</name>
</gene>
<evidence type="ECO:0000313" key="5">
    <source>
        <dbReference type="Proteomes" id="UP000034778"/>
    </source>
</evidence>
<dbReference type="Proteomes" id="UP000034778">
    <property type="component" value="Unassembled WGS sequence"/>
</dbReference>
<sequence length="216" mass="25303">MFFEFIKRTIDFTSAIILIIIFSPIMLLTAIIIKITSPGPILVEGTNKTAQRVGKNAKVFYHFKFRSMMVNAYEIIKNHPRFRKLYSEYKKSNFKLSKDPRVTKFGKFIRKYSIDETPQFFNVLMGEMSLVGPRPCFVEELEEQKKRFPECEKYIKEMLKVKPGITGYWQVSGRSEVNFDKRVEMDAYYARKKSLFFDLLIILKTPWAMISGKGAV</sequence>
<evidence type="ECO:0000256" key="1">
    <source>
        <dbReference type="ARBA" id="ARBA00006464"/>
    </source>
</evidence>
<feature type="domain" description="Bacterial sugar transferase" evidence="3">
    <location>
        <begin position="7"/>
        <end position="210"/>
    </location>
</feature>
<dbReference type="GO" id="GO:0016780">
    <property type="term" value="F:phosphotransferase activity, for other substituted phosphate groups"/>
    <property type="evidence" value="ECO:0007669"/>
    <property type="project" value="TreeGrafter"/>
</dbReference>
<accession>A0A0F9ZMT1</accession>
<reference evidence="4 5" key="1">
    <citation type="journal article" date="2015" name="Nature">
        <title>rRNA introns, odd ribosomes, and small enigmatic genomes across a large radiation of phyla.</title>
        <authorList>
            <person name="Brown C.T."/>
            <person name="Hug L.A."/>
            <person name="Thomas B.C."/>
            <person name="Sharon I."/>
            <person name="Castelle C.J."/>
            <person name="Singh A."/>
            <person name="Wilkins M.J."/>
            <person name="Williams K.H."/>
            <person name="Banfield J.F."/>
        </authorList>
    </citation>
    <scope>NUCLEOTIDE SEQUENCE [LARGE SCALE GENOMIC DNA]</scope>
</reference>
<protein>
    <submittedName>
        <fullName evidence="4">Sugar transferase, probable phospho-glucosyltransferase</fullName>
    </submittedName>
</protein>
<keyword evidence="4" id="KW-0808">Transferase</keyword>
<proteinExistence type="inferred from homology"/>
<organism evidence="4 5">
    <name type="scientific">Candidatus Woesebacteria bacterium GW2011_GWB1_33_22</name>
    <dbReference type="NCBI Taxonomy" id="1618566"/>
    <lineage>
        <taxon>Bacteria</taxon>
        <taxon>Candidatus Woeseibacteriota</taxon>
    </lineage>
</organism>
<dbReference type="STRING" id="1618566.UR35_C0001G0116"/>
<comment type="caution">
    <text evidence="4">The sequence shown here is derived from an EMBL/GenBank/DDBJ whole genome shotgun (WGS) entry which is preliminary data.</text>
</comment>
<name>A0A0F9ZMT1_9BACT</name>
<feature type="transmembrane region" description="Helical" evidence="2">
    <location>
        <begin position="12"/>
        <end position="33"/>
    </location>
</feature>
<keyword evidence="2" id="KW-0812">Transmembrane</keyword>
<evidence type="ECO:0000256" key="2">
    <source>
        <dbReference type="SAM" id="Phobius"/>
    </source>
</evidence>
<keyword evidence="2" id="KW-1133">Transmembrane helix</keyword>
<keyword evidence="2" id="KW-0472">Membrane</keyword>
<dbReference type="PANTHER" id="PTHR30576:SF0">
    <property type="entry name" value="UNDECAPRENYL-PHOSPHATE N-ACETYLGALACTOSAMINYL 1-PHOSPHATE TRANSFERASE-RELATED"/>
    <property type="match status" value="1"/>
</dbReference>
<dbReference type="Pfam" id="PF02397">
    <property type="entry name" value="Bac_transf"/>
    <property type="match status" value="1"/>
</dbReference>
<dbReference type="InterPro" id="IPR003362">
    <property type="entry name" value="Bact_transf"/>
</dbReference>
<evidence type="ECO:0000313" key="4">
    <source>
        <dbReference type="EMBL" id="KKP45519.1"/>
    </source>
</evidence>
<evidence type="ECO:0000259" key="3">
    <source>
        <dbReference type="Pfam" id="PF02397"/>
    </source>
</evidence>
<dbReference type="PANTHER" id="PTHR30576">
    <property type="entry name" value="COLANIC BIOSYNTHESIS UDP-GLUCOSE LIPID CARRIER TRANSFERASE"/>
    <property type="match status" value="1"/>
</dbReference>
<dbReference type="EMBL" id="LBOW01000001">
    <property type="protein sequence ID" value="KKP45519.1"/>
    <property type="molecule type" value="Genomic_DNA"/>
</dbReference>
<dbReference type="AlphaFoldDB" id="A0A0F9ZMT1"/>